<reference evidence="1" key="1">
    <citation type="submission" date="2023-10" db="EMBL/GenBank/DDBJ databases">
        <title>Genome assembly of Pristionchus species.</title>
        <authorList>
            <person name="Yoshida K."/>
            <person name="Sommer R.J."/>
        </authorList>
    </citation>
    <scope>NUCLEOTIDE SEQUENCE</scope>
    <source>
        <strain evidence="1">RS0144</strain>
    </source>
</reference>
<gene>
    <name evidence="1" type="ORF">PENTCL1PPCAC_20659</name>
</gene>
<feature type="non-terminal residue" evidence="1">
    <location>
        <position position="112"/>
    </location>
</feature>
<dbReference type="EMBL" id="BTSX01000005">
    <property type="protein sequence ID" value="GMS98484.1"/>
    <property type="molecule type" value="Genomic_DNA"/>
</dbReference>
<keyword evidence="2" id="KW-1185">Reference proteome</keyword>
<comment type="caution">
    <text evidence="1">The sequence shown here is derived from an EMBL/GenBank/DDBJ whole genome shotgun (WGS) entry which is preliminary data.</text>
</comment>
<evidence type="ECO:0008006" key="3">
    <source>
        <dbReference type="Google" id="ProtNLM"/>
    </source>
</evidence>
<evidence type="ECO:0000313" key="2">
    <source>
        <dbReference type="Proteomes" id="UP001432027"/>
    </source>
</evidence>
<dbReference type="AlphaFoldDB" id="A0AAV5TWZ0"/>
<proteinExistence type="predicted"/>
<organism evidence="1 2">
    <name type="scientific">Pristionchus entomophagus</name>
    <dbReference type="NCBI Taxonomy" id="358040"/>
    <lineage>
        <taxon>Eukaryota</taxon>
        <taxon>Metazoa</taxon>
        <taxon>Ecdysozoa</taxon>
        <taxon>Nematoda</taxon>
        <taxon>Chromadorea</taxon>
        <taxon>Rhabditida</taxon>
        <taxon>Rhabditina</taxon>
        <taxon>Diplogasteromorpha</taxon>
        <taxon>Diplogasteroidea</taxon>
        <taxon>Neodiplogasteridae</taxon>
        <taxon>Pristionchus</taxon>
    </lineage>
</organism>
<dbReference type="Proteomes" id="UP001432027">
    <property type="component" value="Unassembled WGS sequence"/>
</dbReference>
<sequence length="112" mass="13163">YHQRGSEHTLYVKWKGTEINAEWSGQIIKRIRVIGNAIYFYSCKKIYKSTFSPPEEIKISYQRDKLENEKVLHCGLCSRVREGQRFVYRMCDDPDLLGIPIQPSQPGLELRN</sequence>
<evidence type="ECO:0000313" key="1">
    <source>
        <dbReference type="EMBL" id="GMS98484.1"/>
    </source>
</evidence>
<accession>A0AAV5TWZ0</accession>
<feature type="non-terminal residue" evidence="1">
    <location>
        <position position="1"/>
    </location>
</feature>
<name>A0AAV5TWZ0_9BILA</name>
<protein>
    <recommendedName>
        <fullName evidence="3">Chromo domain-containing protein</fullName>
    </recommendedName>
</protein>